<dbReference type="Gene3D" id="3.90.70.120">
    <property type="match status" value="1"/>
</dbReference>
<reference evidence="2" key="1">
    <citation type="submission" date="2025-08" db="UniProtKB">
        <authorList>
            <consortium name="RefSeq"/>
        </authorList>
    </citation>
    <scope>IDENTIFICATION</scope>
    <source>
        <strain evidence="2">15112-1751.03</strain>
        <tissue evidence="2">Whole Adult</tissue>
    </source>
</reference>
<protein>
    <submittedName>
        <fullName evidence="2">Uncharacterized protein LOC117568206</fullName>
    </submittedName>
</protein>
<sequence length="306" mass="35123">MLHKQSSGASSIIAGILREVHRNSPLAARCETRIWLNPPAGLPIWSRRLSRNLEGVIRQLRAESKWYNYDVEISEHLWSLWGGLHPSANCFEAQSRGRQTLACCVVACCAASAFRDLKDWTPKLLDAIVLNGDKYYRESLKQRRFNGSYLKLSDLSLDCEFLDIRFMVHGQLDCFGQLYNSPSARNMGLFESLNYFFTRFQLGILECQQHYLAFGYSANDGAYFLYDCAWDAPLFPSNMGASYVLRAKHLFLLLYCIIVTLNVRKLDVNFQLFSVDINRISGSRSRQDQLKDKQQHASMSLVFNEK</sequence>
<dbReference type="PANTHER" id="PTHR40552">
    <property type="entry name" value="AT05186P-RELATED"/>
    <property type="match status" value="1"/>
</dbReference>
<dbReference type="OrthoDB" id="8062037at2759"/>
<proteinExistence type="predicted"/>
<organism evidence="1 2">
    <name type="scientific">Drosophila albomicans</name>
    <name type="common">Fruit fly</name>
    <dbReference type="NCBI Taxonomy" id="7291"/>
    <lineage>
        <taxon>Eukaryota</taxon>
        <taxon>Metazoa</taxon>
        <taxon>Ecdysozoa</taxon>
        <taxon>Arthropoda</taxon>
        <taxon>Hexapoda</taxon>
        <taxon>Insecta</taxon>
        <taxon>Pterygota</taxon>
        <taxon>Neoptera</taxon>
        <taxon>Endopterygota</taxon>
        <taxon>Diptera</taxon>
        <taxon>Brachycera</taxon>
        <taxon>Muscomorpha</taxon>
        <taxon>Ephydroidea</taxon>
        <taxon>Drosophilidae</taxon>
        <taxon>Drosophila</taxon>
    </lineage>
</organism>
<evidence type="ECO:0000313" key="1">
    <source>
        <dbReference type="Proteomes" id="UP000515160"/>
    </source>
</evidence>
<name>A0A6P8Y852_DROAB</name>
<keyword evidence="1" id="KW-1185">Reference proteome</keyword>
<gene>
    <name evidence="2" type="primary">LOC117568206</name>
</gene>
<dbReference type="RefSeq" id="XP_034104567.1">
    <property type="nucleotide sequence ID" value="XM_034248676.2"/>
</dbReference>
<accession>A0A6P8Y852</accession>
<dbReference type="AlphaFoldDB" id="A0A6P8Y852"/>
<dbReference type="GeneID" id="117568206"/>
<evidence type="ECO:0000313" key="2">
    <source>
        <dbReference type="RefSeq" id="XP_034104567.1"/>
    </source>
</evidence>
<dbReference type="Proteomes" id="UP000515160">
    <property type="component" value="Chromosome 3"/>
</dbReference>
<dbReference type="PANTHER" id="PTHR40552:SF6">
    <property type="entry name" value="FI09606P-RELATED"/>
    <property type="match status" value="1"/>
</dbReference>